<accession>A0A8J4D3B5</accession>
<protein>
    <submittedName>
        <fullName evidence="1">Uncharacterized protein</fullName>
    </submittedName>
</protein>
<name>A0A8J4D3B5_9CHLO</name>
<dbReference type="Proteomes" id="UP000747110">
    <property type="component" value="Unassembled WGS sequence"/>
</dbReference>
<organism evidence="1 2">
    <name type="scientific">Volvox reticuliferus</name>
    <dbReference type="NCBI Taxonomy" id="1737510"/>
    <lineage>
        <taxon>Eukaryota</taxon>
        <taxon>Viridiplantae</taxon>
        <taxon>Chlorophyta</taxon>
        <taxon>core chlorophytes</taxon>
        <taxon>Chlorophyceae</taxon>
        <taxon>CS clade</taxon>
        <taxon>Chlamydomonadales</taxon>
        <taxon>Volvocaceae</taxon>
        <taxon>Volvox</taxon>
    </lineage>
</organism>
<gene>
    <name evidence="1" type="ORF">Vretifemale_19330</name>
</gene>
<comment type="caution">
    <text evidence="1">The sequence shown here is derived from an EMBL/GenBank/DDBJ whole genome shotgun (WGS) entry which is preliminary data.</text>
</comment>
<evidence type="ECO:0000313" key="1">
    <source>
        <dbReference type="EMBL" id="GIL91791.1"/>
    </source>
</evidence>
<dbReference type="AlphaFoldDB" id="A0A8J4D3B5"/>
<proteinExistence type="predicted"/>
<keyword evidence="2" id="KW-1185">Reference proteome</keyword>
<evidence type="ECO:0000313" key="2">
    <source>
        <dbReference type="Proteomes" id="UP000747110"/>
    </source>
</evidence>
<dbReference type="EMBL" id="BNCP01000069">
    <property type="protein sequence ID" value="GIL91791.1"/>
    <property type="molecule type" value="Genomic_DNA"/>
</dbReference>
<sequence length="99" mass="11308">MKRLLQRTGTFTSSSSYRPTSLPILPTLILTTDSAVSVLAQSSPNCPPIDRFLRPYIFVVRLVRKYMNTKEAEAGSAGAIACGRSWHCFRCHFRCRRRW</sequence>
<reference evidence="1" key="1">
    <citation type="journal article" date="2021" name="Proc. Natl. Acad. Sci. U.S.A.">
        <title>Three genomes in the algal genus Volvox reveal the fate of a haploid sex-determining region after a transition to homothallism.</title>
        <authorList>
            <person name="Yamamoto K."/>
            <person name="Hamaji T."/>
            <person name="Kawai-Toyooka H."/>
            <person name="Matsuzaki R."/>
            <person name="Takahashi F."/>
            <person name="Nishimura Y."/>
            <person name="Kawachi M."/>
            <person name="Noguchi H."/>
            <person name="Minakuchi Y."/>
            <person name="Umen J.G."/>
            <person name="Toyoda A."/>
            <person name="Nozaki H."/>
        </authorList>
    </citation>
    <scope>NUCLEOTIDE SEQUENCE</scope>
    <source>
        <strain evidence="1">NIES-3786</strain>
    </source>
</reference>